<dbReference type="Proteomes" id="UP001056120">
    <property type="component" value="Linkage Group LG03"/>
</dbReference>
<protein>
    <submittedName>
        <fullName evidence="1">Uncharacterized protein</fullName>
    </submittedName>
</protein>
<evidence type="ECO:0000313" key="2">
    <source>
        <dbReference type="Proteomes" id="UP001056120"/>
    </source>
</evidence>
<reference evidence="2" key="1">
    <citation type="journal article" date="2022" name="Mol. Ecol. Resour.">
        <title>The genomes of chicory, endive, great burdock and yacon provide insights into Asteraceae palaeo-polyploidization history and plant inulin production.</title>
        <authorList>
            <person name="Fan W."/>
            <person name="Wang S."/>
            <person name="Wang H."/>
            <person name="Wang A."/>
            <person name="Jiang F."/>
            <person name="Liu H."/>
            <person name="Zhao H."/>
            <person name="Xu D."/>
            <person name="Zhang Y."/>
        </authorList>
    </citation>
    <scope>NUCLEOTIDE SEQUENCE [LARGE SCALE GENOMIC DNA]</scope>
    <source>
        <strain evidence="2">cv. Yunnan</strain>
    </source>
</reference>
<gene>
    <name evidence="1" type="ORF">L1987_07867</name>
</gene>
<dbReference type="EMBL" id="CM042020">
    <property type="protein sequence ID" value="KAI3820322.1"/>
    <property type="molecule type" value="Genomic_DNA"/>
</dbReference>
<accession>A0ACB9JJL8</accession>
<reference evidence="1 2" key="2">
    <citation type="journal article" date="2022" name="Mol. Ecol. Resour.">
        <title>The genomes of chicory, endive, great burdock and yacon provide insights into Asteraceae paleo-polyploidization history and plant inulin production.</title>
        <authorList>
            <person name="Fan W."/>
            <person name="Wang S."/>
            <person name="Wang H."/>
            <person name="Wang A."/>
            <person name="Jiang F."/>
            <person name="Liu H."/>
            <person name="Zhao H."/>
            <person name="Xu D."/>
            <person name="Zhang Y."/>
        </authorList>
    </citation>
    <scope>NUCLEOTIDE SEQUENCE [LARGE SCALE GENOMIC DNA]</scope>
    <source>
        <strain evidence="2">cv. Yunnan</strain>
        <tissue evidence="1">Leaves</tissue>
    </source>
</reference>
<proteinExistence type="predicted"/>
<evidence type="ECO:0000313" key="1">
    <source>
        <dbReference type="EMBL" id="KAI3820322.1"/>
    </source>
</evidence>
<sequence>MVMKINGIIEGTQPEQLLKSLLSLASNWGDVFDTNKLKAVHLSGAMTNVVYRITWPKNTSENEERTVLVRIYGEGSDIFFDREEEIQTFESISTHGHGPHLLARFPEGRVEEFIHAKTLSACDLRDPEISTLIAAKMREFHGLNMPGSKAAVLWERMRKWLIKARNLCSQEHAKEFQLGILENEIDTLENKLSKHQHDVAFCHNDLQYGNIMINDKTRTVTLIDYEYASYNPVAYDLANHFCEWAANYHSDTPHVLDYNMYPDLEERKRFVQSYLSTKGNIPRDTEVDQLIDDVEKYTLANHLFWGLWGIISGYVTHIDFDYIEYAKQRFSEYWLKKPQLLKDK</sequence>
<name>A0ACB9JJL8_9ASTR</name>
<comment type="caution">
    <text evidence="1">The sequence shown here is derived from an EMBL/GenBank/DDBJ whole genome shotgun (WGS) entry which is preliminary data.</text>
</comment>
<keyword evidence="2" id="KW-1185">Reference proteome</keyword>
<organism evidence="1 2">
    <name type="scientific">Smallanthus sonchifolius</name>
    <dbReference type="NCBI Taxonomy" id="185202"/>
    <lineage>
        <taxon>Eukaryota</taxon>
        <taxon>Viridiplantae</taxon>
        <taxon>Streptophyta</taxon>
        <taxon>Embryophyta</taxon>
        <taxon>Tracheophyta</taxon>
        <taxon>Spermatophyta</taxon>
        <taxon>Magnoliopsida</taxon>
        <taxon>eudicotyledons</taxon>
        <taxon>Gunneridae</taxon>
        <taxon>Pentapetalae</taxon>
        <taxon>asterids</taxon>
        <taxon>campanulids</taxon>
        <taxon>Asterales</taxon>
        <taxon>Asteraceae</taxon>
        <taxon>Asteroideae</taxon>
        <taxon>Heliantheae alliance</taxon>
        <taxon>Millerieae</taxon>
        <taxon>Smallanthus</taxon>
    </lineage>
</organism>